<name>W1P7U1_AMBTC</name>
<evidence type="ECO:0000313" key="3">
    <source>
        <dbReference type="Proteomes" id="UP000017836"/>
    </source>
</evidence>
<organism evidence="2 3">
    <name type="scientific">Amborella trichopoda</name>
    <dbReference type="NCBI Taxonomy" id="13333"/>
    <lineage>
        <taxon>Eukaryota</taxon>
        <taxon>Viridiplantae</taxon>
        <taxon>Streptophyta</taxon>
        <taxon>Embryophyta</taxon>
        <taxon>Tracheophyta</taxon>
        <taxon>Spermatophyta</taxon>
        <taxon>Magnoliopsida</taxon>
        <taxon>Amborellales</taxon>
        <taxon>Amborellaceae</taxon>
        <taxon>Amborella</taxon>
    </lineage>
</organism>
<dbReference type="EMBL" id="KI394313">
    <property type="protein sequence ID" value="ERN04003.1"/>
    <property type="molecule type" value="Genomic_DNA"/>
</dbReference>
<protein>
    <submittedName>
        <fullName evidence="2">Uncharacterized protein</fullName>
    </submittedName>
</protein>
<dbReference type="HOGENOM" id="CLU_2592966_0_0_1"/>
<accession>W1P7U1</accession>
<evidence type="ECO:0000313" key="2">
    <source>
        <dbReference type="EMBL" id="ERN04003.1"/>
    </source>
</evidence>
<dbReference type="AlphaFoldDB" id="W1P7U1"/>
<evidence type="ECO:0000256" key="1">
    <source>
        <dbReference type="SAM" id="MobiDB-lite"/>
    </source>
</evidence>
<keyword evidence="3" id="KW-1185">Reference proteome</keyword>
<sequence length="80" mass="8977">MPTGRFHPYTRPQPRPTTKLPRKLTSTEKSFAGTRPSSSSLLENRLWSGRLRSSSNKVEDLPVSAFEELEKEDSGEEGEA</sequence>
<feature type="compositionally biased region" description="Acidic residues" evidence="1">
    <location>
        <begin position="67"/>
        <end position="80"/>
    </location>
</feature>
<reference evidence="3" key="1">
    <citation type="journal article" date="2013" name="Science">
        <title>The Amborella genome and the evolution of flowering plants.</title>
        <authorList>
            <consortium name="Amborella Genome Project"/>
        </authorList>
    </citation>
    <scope>NUCLEOTIDE SEQUENCE [LARGE SCALE GENOMIC DNA]</scope>
</reference>
<feature type="region of interest" description="Disordered" evidence="1">
    <location>
        <begin position="1"/>
        <end position="80"/>
    </location>
</feature>
<gene>
    <name evidence="2" type="ORF">AMTR_s00079p00158270</name>
</gene>
<proteinExistence type="predicted"/>
<dbReference type="Proteomes" id="UP000017836">
    <property type="component" value="Unassembled WGS sequence"/>
</dbReference>
<dbReference type="Gramene" id="ERN04003">
    <property type="protein sequence ID" value="ERN04003"/>
    <property type="gene ID" value="AMTR_s00079p00158270"/>
</dbReference>